<protein>
    <submittedName>
        <fullName evidence="2">Uncharacterized protein</fullName>
    </submittedName>
</protein>
<keyword evidence="1" id="KW-0472">Membrane</keyword>
<evidence type="ECO:0000313" key="2">
    <source>
        <dbReference type="EMBL" id="ACZ19587.1"/>
    </source>
</evidence>
<keyword evidence="1" id="KW-0812">Transmembrane</keyword>
<organism evidence="2 3">
    <name type="scientific">Thermanaerovibrio acidaminovorans (strain ATCC 49978 / DSM 6589 / Su883)</name>
    <name type="common">Selenomonas acidaminovorans</name>
    <dbReference type="NCBI Taxonomy" id="525903"/>
    <lineage>
        <taxon>Bacteria</taxon>
        <taxon>Thermotogati</taxon>
        <taxon>Synergistota</taxon>
        <taxon>Synergistia</taxon>
        <taxon>Synergistales</taxon>
        <taxon>Synergistaceae</taxon>
        <taxon>Thermanaerovibrio</taxon>
    </lineage>
</organism>
<dbReference type="KEGG" id="tai:Taci_1356"/>
<gene>
    <name evidence="2" type="ordered locus">Taci_1356</name>
</gene>
<dbReference type="OrthoDB" id="9897767at2"/>
<keyword evidence="3" id="KW-1185">Reference proteome</keyword>
<evidence type="ECO:0000313" key="3">
    <source>
        <dbReference type="Proteomes" id="UP000002030"/>
    </source>
</evidence>
<dbReference type="AlphaFoldDB" id="D1B6E6"/>
<keyword evidence="1" id="KW-1133">Transmembrane helix</keyword>
<reference evidence="2 3" key="1">
    <citation type="journal article" date="2009" name="Stand. Genomic Sci.">
        <title>Complete genome sequence of Thermanaerovibrio acidaminovorans type strain (Su883).</title>
        <authorList>
            <person name="Chovatia M."/>
            <person name="Sikorski J."/>
            <person name="Schroder M."/>
            <person name="Lapidus A."/>
            <person name="Nolan M."/>
            <person name="Tice H."/>
            <person name="Glavina Del Rio T."/>
            <person name="Copeland A."/>
            <person name="Cheng J.F."/>
            <person name="Lucas S."/>
            <person name="Chen F."/>
            <person name="Bruce D."/>
            <person name="Goodwin L."/>
            <person name="Pitluck S."/>
            <person name="Ivanova N."/>
            <person name="Mavromatis K."/>
            <person name="Ovchinnikova G."/>
            <person name="Pati A."/>
            <person name="Chen A."/>
            <person name="Palaniappan K."/>
            <person name="Land M."/>
            <person name="Hauser L."/>
            <person name="Chang Y.J."/>
            <person name="Jeffries C.D."/>
            <person name="Chain P."/>
            <person name="Saunders E."/>
            <person name="Detter J.C."/>
            <person name="Brettin T."/>
            <person name="Rohde M."/>
            <person name="Goker M."/>
            <person name="Spring S."/>
            <person name="Bristow J."/>
            <person name="Markowitz V."/>
            <person name="Hugenholtz P."/>
            <person name="Kyrpides N.C."/>
            <person name="Klenk H.P."/>
            <person name="Eisen J.A."/>
        </authorList>
    </citation>
    <scope>NUCLEOTIDE SEQUENCE [LARGE SCALE GENOMIC DNA]</scope>
    <source>
        <strain evidence="3">ATCC 49978 / DSM 6589 / Su883</strain>
    </source>
</reference>
<dbReference type="EMBL" id="CP001818">
    <property type="protein sequence ID" value="ACZ19587.1"/>
    <property type="molecule type" value="Genomic_DNA"/>
</dbReference>
<evidence type="ECO:0000256" key="1">
    <source>
        <dbReference type="SAM" id="Phobius"/>
    </source>
</evidence>
<dbReference type="HOGENOM" id="CLU_1626271_0_0_0"/>
<dbReference type="EnsemblBacteria" id="ACZ19587">
    <property type="protein sequence ID" value="ACZ19587"/>
    <property type="gene ID" value="Taci_1356"/>
</dbReference>
<sequence>MPHSLIFKFDNINGGVPVRILGIVMSVFALISLGYGAGEVMAQRGQQRAHVQLDGTYAEVILLSPDGYCPSCRRLRERLKGAMAGELGDLILRGSVRVREVSWGDGAVQLMERHHLPEGGLLLLGPGGKGIPLRDPYGHLDSQGDFDRYLMGHLSRLLGGVNR</sequence>
<accession>D1B6E6</accession>
<feature type="transmembrane region" description="Helical" evidence="1">
    <location>
        <begin position="20"/>
        <end position="38"/>
    </location>
</feature>
<name>D1B6E6_THEAS</name>
<dbReference type="Proteomes" id="UP000002030">
    <property type="component" value="Chromosome"/>
</dbReference>
<dbReference type="STRING" id="525903.Taci_1356"/>
<proteinExistence type="predicted"/>